<sequence length="44" mass="4740">MGFAVLCQLASALWAFYAVSVRRLAPLHSGFLQTTSREVTLAVG</sequence>
<accession>U5N8T0</accession>
<keyword evidence="2" id="KW-1185">Reference proteome</keyword>
<dbReference type="STRING" id="946483.Cenrod_1722"/>
<dbReference type="AlphaFoldDB" id="U5N8T0"/>
<protein>
    <submittedName>
        <fullName evidence="1">Uncharacterized protein</fullName>
    </submittedName>
</protein>
<name>U5N8T0_9BURK</name>
<gene>
    <name evidence="1" type="ORF">Cenrod_1722</name>
</gene>
<organism evidence="1 2">
    <name type="scientific">Candidatus Symbiobacter mobilis CR</name>
    <dbReference type="NCBI Taxonomy" id="946483"/>
    <lineage>
        <taxon>Bacteria</taxon>
        <taxon>Pseudomonadati</taxon>
        <taxon>Pseudomonadota</taxon>
        <taxon>Betaproteobacteria</taxon>
        <taxon>Burkholderiales</taxon>
        <taxon>Comamonadaceae</taxon>
    </lineage>
</organism>
<dbReference type="HOGENOM" id="CLU_210831_0_0_4"/>
<dbReference type="EMBL" id="CP004885">
    <property type="protein sequence ID" value="AGX87807.1"/>
    <property type="molecule type" value="Genomic_DNA"/>
</dbReference>
<evidence type="ECO:0000313" key="1">
    <source>
        <dbReference type="EMBL" id="AGX87807.1"/>
    </source>
</evidence>
<reference evidence="1 2" key="1">
    <citation type="journal article" date="2013" name="Genome Biol.">
        <title>Genomic analysis reveals key aspects of prokaryotic symbiosis in the phototrophic consortium "Chlorochromatium aggregatum".</title>
        <authorList>
            <person name="Liu Z."/>
            <person name="Muller J."/>
            <person name="Li T."/>
            <person name="Alvey R.M."/>
            <person name="Vogl K."/>
            <person name="Frigaard N.U."/>
            <person name="Rockwell N.C."/>
            <person name="Boyd E.S."/>
            <person name="Tomsho L.P."/>
            <person name="Schuster S.C."/>
            <person name="Henke P."/>
            <person name="Rohde M."/>
            <person name="Overmann J."/>
            <person name="Bryant D.A."/>
        </authorList>
    </citation>
    <scope>NUCLEOTIDE SEQUENCE [LARGE SCALE GENOMIC DNA]</scope>
    <source>
        <strain evidence="1">CR</strain>
    </source>
</reference>
<dbReference type="KEGG" id="cbx:Cenrod_1722"/>
<dbReference type="Proteomes" id="UP000017184">
    <property type="component" value="Chromosome"/>
</dbReference>
<proteinExistence type="predicted"/>
<evidence type="ECO:0000313" key="2">
    <source>
        <dbReference type="Proteomes" id="UP000017184"/>
    </source>
</evidence>